<dbReference type="Proteomes" id="UP000694620">
    <property type="component" value="Chromosome 2"/>
</dbReference>
<evidence type="ECO:0000313" key="8">
    <source>
        <dbReference type="Proteomes" id="UP000694620"/>
    </source>
</evidence>
<gene>
    <name evidence="7" type="primary">dcst2</name>
</gene>
<feature type="transmembrane region" description="Helical" evidence="5">
    <location>
        <begin position="29"/>
        <end position="47"/>
    </location>
</feature>
<feature type="transmembrane region" description="Helical" evidence="5">
    <location>
        <begin position="413"/>
        <end position="434"/>
    </location>
</feature>
<proteinExistence type="predicted"/>
<sequence>MPKGRRKLRKHLDLPLPSDGSFKRCVRNLGAFFFGLLLSSVYAGMVLFIQNYSLWFCILSTITIATFCSLGMGLSLRIRATVLLMIPMICSKEGKNFVLVLIFTMAMQGPLANIMENFNRAADSVSCGAEMALNQTMEMVEKVKAPLTPIINKIKTISKNIKIIADKVRKLIKSLIDTVKHIANVLRNIFYFLVNIADICNKELGTPYKKCISLFDDARYKCMDALSIFSFLCYIIDIFRPLCGLAKIIQLFCLIPSYVVNFIKTKVAAPVIYVLNKIRSEFEFNISTTMQFEMRMNQSKTLSQVAKDIMQEVTLEMEKFQEVFGMFGYFSIFIVFYMYFRAVIYKKHYLFYDNFDNVYITNGMVKLDLLRASQGKPTLLPLEPDEAAKYISPCSIWMSDAEWKTYHWNIVNVFRHMLIVLLLVLIDYIVFWIFDMVRYFLQGEIIARSPTQIKVHVNGNGYASAIFKDIVTAFEVLQTSNVTVSSKKCAIIPSEPDYTEYFLIGALYGFSFFIVALGNYIMRFKRFICACYYPSRERVR</sequence>
<dbReference type="InterPro" id="IPR012858">
    <property type="entry name" value="DC_STAMP-like"/>
</dbReference>
<evidence type="ECO:0000256" key="2">
    <source>
        <dbReference type="ARBA" id="ARBA00022692"/>
    </source>
</evidence>
<protein>
    <submittedName>
        <fullName evidence="7">DC-STAMP domain containing 2</fullName>
    </submittedName>
</protein>
<feature type="domain" description="Dendritic cell-specific transmembrane protein-like" evidence="6">
    <location>
        <begin position="355"/>
        <end position="540"/>
    </location>
</feature>
<keyword evidence="3 5" id="KW-1133">Transmembrane helix</keyword>
<reference evidence="7" key="2">
    <citation type="submission" date="2025-08" db="UniProtKB">
        <authorList>
            <consortium name="Ensembl"/>
        </authorList>
    </citation>
    <scope>IDENTIFICATION</scope>
</reference>
<evidence type="ECO:0000256" key="3">
    <source>
        <dbReference type="ARBA" id="ARBA00022989"/>
    </source>
</evidence>
<dbReference type="GeneTree" id="ENSGT00940000153269"/>
<dbReference type="AlphaFoldDB" id="A0A8C4RNS2"/>
<feature type="transmembrane region" description="Helical" evidence="5">
    <location>
        <begin position="53"/>
        <end position="76"/>
    </location>
</feature>
<reference evidence="7" key="1">
    <citation type="submission" date="2021-06" db="EMBL/GenBank/DDBJ databases">
        <authorList>
            <consortium name="Wellcome Sanger Institute Data Sharing"/>
        </authorList>
    </citation>
    <scope>NUCLEOTIDE SEQUENCE [LARGE SCALE GENOMIC DNA]</scope>
</reference>
<dbReference type="Pfam" id="PF07782">
    <property type="entry name" value="DC_STAMP"/>
    <property type="match status" value="1"/>
</dbReference>
<feature type="transmembrane region" description="Helical" evidence="5">
    <location>
        <begin position="323"/>
        <end position="340"/>
    </location>
</feature>
<keyword evidence="8" id="KW-1185">Reference proteome</keyword>
<dbReference type="InterPro" id="IPR051856">
    <property type="entry name" value="CSR-E3_Ligase_Protein"/>
</dbReference>
<evidence type="ECO:0000256" key="4">
    <source>
        <dbReference type="ARBA" id="ARBA00023136"/>
    </source>
</evidence>
<evidence type="ECO:0000313" key="7">
    <source>
        <dbReference type="Ensembl" id="ENSECRP00000004690.1"/>
    </source>
</evidence>
<feature type="transmembrane region" description="Helical" evidence="5">
    <location>
        <begin position="97"/>
        <end position="115"/>
    </location>
</feature>
<evidence type="ECO:0000256" key="5">
    <source>
        <dbReference type="SAM" id="Phobius"/>
    </source>
</evidence>
<organism evidence="7 8">
    <name type="scientific">Erpetoichthys calabaricus</name>
    <name type="common">Rope fish</name>
    <name type="synonym">Calamoichthys calabaricus</name>
    <dbReference type="NCBI Taxonomy" id="27687"/>
    <lineage>
        <taxon>Eukaryota</taxon>
        <taxon>Metazoa</taxon>
        <taxon>Chordata</taxon>
        <taxon>Craniata</taxon>
        <taxon>Vertebrata</taxon>
        <taxon>Euteleostomi</taxon>
        <taxon>Actinopterygii</taxon>
        <taxon>Polypteriformes</taxon>
        <taxon>Polypteridae</taxon>
        <taxon>Erpetoichthys</taxon>
    </lineage>
</organism>
<dbReference type="PANTHER" id="PTHR21041">
    <property type="entry name" value="DENDRITIC CELL-SPECIFIC TRANSMEMBRANE PROTEIN"/>
    <property type="match status" value="1"/>
</dbReference>
<keyword evidence="2 5" id="KW-0812">Transmembrane</keyword>
<name>A0A8C4RNS2_ERPCA</name>
<dbReference type="Ensembl" id="ENSECRT00000004771.1">
    <property type="protein sequence ID" value="ENSECRP00000004690.1"/>
    <property type="gene ID" value="ENSECRG00000003185.1"/>
</dbReference>
<reference evidence="7" key="3">
    <citation type="submission" date="2025-09" db="UniProtKB">
        <authorList>
            <consortium name="Ensembl"/>
        </authorList>
    </citation>
    <scope>IDENTIFICATION</scope>
</reference>
<dbReference type="PANTHER" id="PTHR21041:SF6">
    <property type="entry name" value="DC-STAMP DOMAIN-CONTAINING PROTEIN 2"/>
    <property type="match status" value="1"/>
</dbReference>
<accession>A0A8C4RNS2</accession>
<evidence type="ECO:0000259" key="6">
    <source>
        <dbReference type="Pfam" id="PF07782"/>
    </source>
</evidence>
<dbReference type="GO" id="GO:0016020">
    <property type="term" value="C:membrane"/>
    <property type="evidence" value="ECO:0007669"/>
    <property type="project" value="UniProtKB-SubCell"/>
</dbReference>
<keyword evidence="4 5" id="KW-0472">Membrane</keyword>
<feature type="transmembrane region" description="Helical" evidence="5">
    <location>
        <begin position="501"/>
        <end position="522"/>
    </location>
</feature>
<evidence type="ECO:0000256" key="1">
    <source>
        <dbReference type="ARBA" id="ARBA00004141"/>
    </source>
</evidence>
<comment type="subcellular location">
    <subcellularLocation>
        <location evidence="1">Membrane</location>
        <topology evidence="1">Multi-pass membrane protein</topology>
    </subcellularLocation>
</comment>
<dbReference type="Pfam" id="PF26039">
    <property type="entry name" value="Dcst2"/>
    <property type="match status" value="1"/>
</dbReference>